<name>A0ABD1B567_CARAN</name>
<dbReference type="EMBL" id="JBANAX010000323">
    <property type="protein sequence ID" value="KAL1214108.1"/>
    <property type="molecule type" value="Genomic_DNA"/>
</dbReference>
<dbReference type="InterPro" id="IPR002401">
    <property type="entry name" value="Cyt_P450_E_grp-I"/>
</dbReference>
<dbReference type="PANTHER" id="PTHR47951">
    <property type="entry name" value="OS08G0547900 PROTEIN"/>
    <property type="match status" value="1"/>
</dbReference>
<dbReference type="Pfam" id="PF00067">
    <property type="entry name" value="p450"/>
    <property type="match status" value="1"/>
</dbReference>
<dbReference type="PRINTS" id="PR00463">
    <property type="entry name" value="EP450I"/>
</dbReference>
<dbReference type="AlphaFoldDB" id="A0ABD1B567"/>
<reference evidence="1 2" key="1">
    <citation type="submission" date="2024-04" db="EMBL/GenBank/DDBJ databases">
        <title>Genome assembly C_amara_ONT_v2.</title>
        <authorList>
            <person name="Yant L."/>
            <person name="Moore C."/>
            <person name="Slenker M."/>
        </authorList>
    </citation>
    <scope>NUCLEOTIDE SEQUENCE [LARGE SCALE GENOMIC DNA]</scope>
    <source>
        <tissue evidence="1">Leaf</tissue>
    </source>
</reference>
<keyword evidence="2" id="KW-1185">Reference proteome</keyword>
<dbReference type="InterPro" id="IPR036396">
    <property type="entry name" value="Cyt_P450_sf"/>
</dbReference>
<protein>
    <submittedName>
        <fullName evidence="1">Ent-isokaurene C2/C3-hydroxylase</fullName>
    </submittedName>
</protein>
<comment type="caution">
    <text evidence="1">The sequence shown here is derived from an EMBL/GenBank/DDBJ whole genome shotgun (WGS) entry which is preliminary data.</text>
</comment>
<sequence>MKETLRLHPTLPLLVSHRNSETSVVTGYMVPKDSKIFINVWAIHRDSKNWEDPNEFKPERFLDSSFEFNGNDYKYLPFGFGRRIGKFLKERYLKLRRSLVLFLS</sequence>
<dbReference type="InterPro" id="IPR001128">
    <property type="entry name" value="Cyt_P450"/>
</dbReference>
<evidence type="ECO:0000313" key="1">
    <source>
        <dbReference type="EMBL" id="KAL1214108.1"/>
    </source>
</evidence>
<accession>A0ABD1B567</accession>
<dbReference type="Gene3D" id="1.10.630.10">
    <property type="entry name" value="Cytochrome P450"/>
    <property type="match status" value="1"/>
</dbReference>
<dbReference type="SUPFAM" id="SSF48264">
    <property type="entry name" value="Cytochrome P450"/>
    <property type="match status" value="1"/>
</dbReference>
<organism evidence="1 2">
    <name type="scientific">Cardamine amara subsp. amara</name>
    <dbReference type="NCBI Taxonomy" id="228776"/>
    <lineage>
        <taxon>Eukaryota</taxon>
        <taxon>Viridiplantae</taxon>
        <taxon>Streptophyta</taxon>
        <taxon>Embryophyta</taxon>
        <taxon>Tracheophyta</taxon>
        <taxon>Spermatophyta</taxon>
        <taxon>Magnoliopsida</taxon>
        <taxon>eudicotyledons</taxon>
        <taxon>Gunneridae</taxon>
        <taxon>Pentapetalae</taxon>
        <taxon>rosids</taxon>
        <taxon>malvids</taxon>
        <taxon>Brassicales</taxon>
        <taxon>Brassicaceae</taxon>
        <taxon>Cardamineae</taxon>
        <taxon>Cardamine</taxon>
    </lineage>
</organism>
<dbReference type="PANTHER" id="PTHR47951:SF1">
    <property type="entry name" value="CYTOCHROME P450 - LIKE PROTEIN-RELATED"/>
    <property type="match status" value="1"/>
</dbReference>
<gene>
    <name evidence="1" type="ORF">V5N11_030610</name>
</gene>
<proteinExistence type="predicted"/>
<dbReference type="Proteomes" id="UP001558713">
    <property type="component" value="Unassembled WGS sequence"/>
</dbReference>
<evidence type="ECO:0000313" key="2">
    <source>
        <dbReference type="Proteomes" id="UP001558713"/>
    </source>
</evidence>